<dbReference type="Pfam" id="PF01809">
    <property type="entry name" value="YidD"/>
    <property type="match status" value="1"/>
</dbReference>
<evidence type="ECO:0000313" key="3">
    <source>
        <dbReference type="Proteomes" id="UP000004835"/>
    </source>
</evidence>
<protein>
    <recommendedName>
        <fullName evidence="1">Putative membrane protein insertion efficiency factor</fullName>
    </recommendedName>
</protein>
<dbReference type="InterPro" id="IPR002696">
    <property type="entry name" value="Membr_insert_effic_factor_YidD"/>
</dbReference>
<name>F0EJA1_ENTCA</name>
<evidence type="ECO:0000256" key="1">
    <source>
        <dbReference type="HAMAP-Rule" id="MF_00386"/>
    </source>
</evidence>
<keyword evidence="1" id="KW-1003">Cell membrane</keyword>
<gene>
    <name evidence="2" type="ORF">HMPREF9087_1539</name>
</gene>
<dbReference type="SMART" id="SM01234">
    <property type="entry name" value="Haemolytic"/>
    <property type="match status" value="1"/>
</dbReference>
<proteinExistence type="inferred from homology"/>
<comment type="caution">
    <text evidence="2">The sequence shown here is derived from an EMBL/GenBank/DDBJ whole genome shotgun (WGS) entry which is preliminary data.</text>
</comment>
<sequence>MLSPSFFYLSSLNRDHKKKGWQEMSKLLIGFVRFYQRFISPLFPPSCRYYPTCSGYMIQAIQVHGAAKGGLMGVARILRCHPFVKGGIDYVPQTFTLKRNTQDKVKPTYRYRKS</sequence>
<reference evidence="2 3" key="1">
    <citation type="submission" date="2011-01" db="EMBL/GenBank/DDBJ databases">
        <authorList>
            <person name="Muzny D."/>
            <person name="Qin X."/>
            <person name="Deng J."/>
            <person name="Jiang H."/>
            <person name="Liu Y."/>
            <person name="Qu J."/>
            <person name="Song X.-Z."/>
            <person name="Zhang L."/>
            <person name="Thornton R."/>
            <person name="Coyle M."/>
            <person name="Francisco L."/>
            <person name="Jackson L."/>
            <person name="Javaid M."/>
            <person name="Korchina V."/>
            <person name="Kovar C."/>
            <person name="Mata R."/>
            <person name="Mathew T."/>
            <person name="Ngo R."/>
            <person name="Nguyen L."/>
            <person name="Nguyen N."/>
            <person name="Okwuonu G."/>
            <person name="Ongeri F."/>
            <person name="Pham C."/>
            <person name="Simmons D."/>
            <person name="Wilczek-Boney K."/>
            <person name="Hale W."/>
            <person name="Jakkamsetti A."/>
            <person name="Pham P."/>
            <person name="Ruth R."/>
            <person name="San Lucas F."/>
            <person name="Warren J."/>
            <person name="Zhang J."/>
            <person name="Zhao Z."/>
            <person name="Zhou C."/>
            <person name="Zhu D."/>
            <person name="Lee S."/>
            <person name="Bess C."/>
            <person name="Blankenburg K."/>
            <person name="Forbes L."/>
            <person name="Fu Q."/>
            <person name="Gubbala S."/>
            <person name="Hirani K."/>
            <person name="Jayaseelan J.C."/>
            <person name="Lara F."/>
            <person name="Munidasa M."/>
            <person name="Palculict T."/>
            <person name="Patil S."/>
            <person name="Pu L.-L."/>
            <person name="Saada N."/>
            <person name="Tang L."/>
            <person name="Weissenberger G."/>
            <person name="Zhu Y."/>
            <person name="Hemphill L."/>
            <person name="Shang Y."/>
            <person name="Youmans B."/>
            <person name="Ayvaz T."/>
            <person name="Ross M."/>
            <person name="Santibanez J."/>
            <person name="Aqrawi P."/>
            <person name="Gross S."/>
            <person name="Joshi V."/>
            <person name="Fowler G."/>
            <person name="Nazareth L."/>
            <person name="Reid J."/>
            <person name="Worley K."/>
            <person name="Petrosino J."/>
            <person name="Highlander S."/>
            <person name="Gibbs R."/>
        </authorList>
    </citation>
    <scope>NUCLEOTIDE SEQUENCE [LARGE SCALE GENOMIC DNA]</scope>
    <source>
        <strain evidence="2 3">ATCC 12755</strain>
    </source>
</reference>
<dbReference type="HOGENOM" id="CLU_144811_2_2_9"/>
<dbReference type="EMBL" id="AEWT01000010">
    <property type="protein sequence ID" value="EGC70151.1"/>
    <property type="molecule type" value="Genomic_DNA"/>
</dbReference>
<dbReference type="AlphaFoldDB" id="F0EJA1"/>
<dbReference type="NCBIfam" id="TIGR00278">
    <property type="entry name" value="membrane protein insertion efficiency factor YidD"/>
    <property type="match status" value="1"/>
</dbReference>
<dbReference type="PANTHER" id="PTHR33383">
    <property type="entry name" value="MEMBRANE PROTEIN INSERTION EFFICIENCY FACTOR-RELATED"/>
    <property type="match status" value="1"/>
</dbReference>
<organism evidence="2 3">
    <name type="scientific">Enterococcus casseliflavus ATCC 12755</name>
    <dbReference type="NCBI Taxonomy" id="888066"/>
    <lineage>
        <taxon>Bacteria</taxon>
        <taxon>Bacillati</taxon>
        <taxon>Bacillota</taxon>
        <taxon>Bacilli</taxon>
        <taxon>Lactobacillales</taxon>
        <taxon>Enterococcaceae</taxon>
        <taxon>Enterococcus</taxon>
    </lineage>
</organism>
<keyword evidence="1" id="KW-0472">Membrane</keyword>
<dbReference type="PANTHER" id="PTHR33383:SF1">
    <property type="entry name" value="MEMBRANE PROTEIN INSERTION EFFICIENCY FACTOR-RELATED"/>
    <property type="match status" value="1"/>
</dbReference>
<dbReference type="HAMAP" id="MF_00386">
    <property type="entry name" value="UPF0161_YidD"/>
    <property type="match status" value="1"/>
</dbReference>
<comment type="subcellular location">
    <subcellularLocation>
        <location evidence="1">Cell membrane</location>
        <topology evidence="1">Peripheral membrane protein</topology>
        <orientation evidence="1">Cytoplasmic side</orientation>
    </subcellularLocation>
</comment>
<comment type="similarity">
    <text evidence="1">Belongs to the UPF0161 family.</text>
</comment>
<dbReference type="GO" id="GO:0005886">
    <property type="term" value="C:plasma membrane"/>
    <property type="evidence" value="ECO:0007669"/>
    <property type="project" value="UniProtKB-SubCell"/>
</dbReference>
<evidence type="ECO:0000313" key="2">
    <source>
        <dbReference type="EMBL" id="EGC70151.1"/>
    </source>
</evidence>
<dbReference type="Proteomes" id="UP000004835">
    <property type="component" value="Unassembled WGS sequence"/>
</dbReference>
<accession>F0EJA1</accession>
<comment type="function">
    <text evidence="1">Could be involved in insertion of integral membrane proteins into the membrane.</text>
</comment>